<organism evidence="2 3">
    <name type="scientific">Botryotinia fuckeliana (strain T4)</name>
    <name type="common">Noble rot fungus</name>
    <name type="synonym">Botrytis cinerea</name>
    <dbReference type="NCBI Taxonomy" id="999810"/>
    <lineage>
        <taxon>Eukaryota</taxon>
        <taxon>Fungi</taxon>
        <taxon>Dikarya</taxon>
        <taxon>Ascomycota</taxon>
        <taxon>Pezizomycotina</taxon>
        <taxon>Leotiomycetes</taxon>
        <taxon>Helotiales</taxon>
        <taxon>Sclerotiniaceae</taxon>
        <taxon>Botrytis</taxon>
    </lineage>
</organism>
<accession>G2Y5K2</accession>
<keyword evidence="1" id="KW-0472">Membrane</keyword>
<dbReference type="HOGENOM" id="CLU_1712986_0_0_1"/>
<keyword evidence="1" id="KW-1133">Transmembrane helix</keyword>
<proteinExistence type="predicted"/>
<dbReference type="InParanoid" id="G2Y5K2"/>
<dbReference type="Proteomes" id="UP000008177">
    <property type="component" value="Unplaced contigs"/>
</dbReference>
<gene>
    <name evidence="2" type="ORF">BofuT4_P112520.1</name>
</gene>
<keyword evidence="1" id="KW-0812">Transmembrane</keyword>
<dbReference type="EMBL" id="FQ790289">
    <property type="protein sequence ID" value="CCD47942.1"/>
    <property type="molecule type" value="Genomic_DNA"/>
</dbReference>
<name>G2Y5K2_BOTF4</name>
<feature type="transmembrane region" description="Helical" evidence="1">
    <location>
        <begin position="48"/>
        <end position="66"/>
    </location>
</feature>
<dbReference type="AlphaFoldDB" id="G2Y5K2"/>
<sequence length="185" mass="20581">MWDIASSSGRHKPLRLSGHRKHKDLSYLTLFFMIPNTEMLGAGNIIDITFGVISAILTMISIYLMCKHHNARVPELDIEQGRDSKLNPTMPDSDPASIPSYSYPQPLPMALNQVGVPFPIASQPDFSPSTQSIQTTSQNTPVQYQIPQQNPQCLPITTNMATVSDLPDSHAYYHSFQSFFLNESG</sequence>
<evidence type="ECO:0000256" key="1">
    <source>
        <dbReference type="SAM" id="Phobius"/>
    </source>
</evidence>
<protein>
    <submittedName>
        <fullName evidence="2">Uncharacterized protein</fullName>
    </submittedName>
</protein>
<dbReference type="OrthoDB" id="3474840at2759"/>
<reference evidence="3" key="1">
    <citation type="journal article" date="2011" name="PLoS Genet.">
        <title>Genomic analysis of the necrotrophic fungal pathogens Sclerotinia sclerotiorum and Botrytis cinerea.</title>
        <authorList>
            <person name="Amselem J."/>
            <person name="Cuomo C.A."/>
            <person name="van Kan J.A."/>
            <person name="Viaud M."/>
            <person name="Benito E.P."/>
            <person name="Couloux A."/>
            <person name="Coutinho P.M."/>
            <person name="de Vries R.P."/>
            <person name="Dyer P.S."/>
            <person name="Fillinger S."/>
            <person name="Fournier E."/>
            <person name="Gout L."/>
            <person name="Hahn M."/>
            <person name="Kohn L."/>
            <person name="Lapalu N."/>
            <person name="Plummer K.M."/>
            <person name="Pradier J.M."/>
            <person name="Quevillon E."/>
            <person name="Sharon A."/>
            <person name="Simon A."/>
            <person name="ten Have A."/>
            <person name="Tudzynski B."/>
            <person name="Tudzynski P."/>
            <person name="Wincker P."/>
            <person name="Andrew M."/>
            <person name="Anthouard V."/>
            <person name="Beever R.E."/>
            <person name="Beffa R."/>
            <person name="Benoit I."/>
            <person name="Bouzid O."/>
            <person name="Brault B."/>
            <person name="Chen Z."/>
            <person name="Choquer M."/>
            <person name="Collemare J."/>
            <person name="Cotton P."/>
            <person name="Danchin E.G."/>
            <person name="Da Silva C."/>
            <person name="Gautier A."/>
            <person name="Giraud C."/>
            <person name="Giraud T."/>
            <person name="Gonzalez C."/>
            <person name="Grossetete S."/>
            <person name="Guldener U."/>
            <person name="Henrissat B."/>
            <person name="Howlett B.J."/>
            <person name="Kodira C."/>
            <person name="Kretschmer M."/>
            <person name="Lappartient A."/>
            <person name="Leroch M."/>
            <person name="Levis C."/>
            <person name="Mauceli E."/>
            <person name="Neuveglise C."/>
            <person name="Oeser B."/>
            <person name="Pearson M."/>
            <person name="Poulain J."/>
            <person name="Poussereau N."/>
            <person name="Quesneville H."/>
            <person name="Rascle C."/>
            <person name="Schumacher J."/>
            <person name="Segurens B."/>
            <person name="Sexton A."/>
            <person name="Silva E."/>
            <person name="Sirven C."/>
            <person name="Soanes D.M."/>
            <person name="Talbot N.J."/>
            <person name="Templeton M."/>
            <person name="Yandava C."/>
            <person name="Yarden O."/>
            <person name="Zeng Q."/>
            <person name="Rollins J.A."/>
            <person name="Lebrun M.H."/>
            <person name="Dickman M."/>
        </authorList>
    </citation>
    <scope>NUCLEOTIDE SEQUENCE [LARGE SCALE GENOMIC DNA]</scope>
    <source>
        <strain evidence="3">T4</strain>
    </source>
</reference>
<evidence type="ECO:0000313" key="3">
    <source>
        <dbReference type="Proteomes" id="UP000008177"/>
    </source>
</evidence>
<evidence type="ECO:0000313" key="2">
    <source>
        <dbReference type="EMBL" id="CCD47942.1"/>
    </source>
</evidence>